<name>Q1CZ95_MYXXD</name>
<dbReference type="KEGG" id="mxa:MXAN_6147"/>
<dbReference type="eggNOG" id="COG2706">
    <property type="taxonomic scope" value="Bacteria"/>
</dbReference>
<proteinExistence type="predicted"/>
<dbReference type="STRING" id="246197.MXAN_6147"/>
<dbReference type="eggNOG" id="COG3391">
    <property type="taxonomic scope" value="Bacteria"/>
</dbReference>
<sequence length="1166" mass="117932">MVGLADGAVGSSCVPNRHGDPPPMRLMSRPSFSSAALVGLLSVVLTACGSDPKPPGEPDAGGGEVPSYSVGGMLSGLRDGTQVVLRNGEESLRVTTNDSFSFSQKVARGAAYAVTVQSPPEGASCTVESGSGTMGNADVTSVAVTCGANTYPVGGVVSGLLEGASLELRNNDGPVLTVSANGPFQFPTEVVDLAGYSVTVQSSPEGHDCTVERGAGTVQGSAVTDVAITCAARTFGVRGSLFGLTQGQSVVLKNNGGDAITITASGQFAFATPVAFGASYDVTVEAVYPVACTVSRGTGTMGNQPVTNVSVSCKTTRFSLGGTVTGILPASSVELTTGTESIRVNADGAFAFVGPVDDLSGYSVTVSSPPMGQACDVRNGTGTVSGANVTSVVVTCWALEYSLGGSVAGLSGGQSVVLKNNGGDALTVASNGSFTFPTPVSYWSTYAVTAEARYPLICSVPNGTGRIGVGGIADVVVSCTTRSFTVGGEVAGLVEGTALELWNNEQERLTVSANGPFAFLQPVADLSAYSVSVMTQPEGQSCEVRQGTGTLGGAAVTSVSVVCSPRSYLVRGTVAGLGDGQSAVLRNNGGDDLTVSADGAFAFPTPVAFGATYSVTAQATAPLVCTVSNGTGTMGEGDVTHIEVLCGTASYPVGGSVSGLAEGAMLELQNNGDEVLLVSANGAFTFAQQVAEQGSYSVTVKTQPENQRCAVSSGGGTVSGAPVTNIVVTCENVYRLRVSVSGLTGTLGLKSGADTLTVATDGESSFPLPLRPGEAYAVEVSRHPTGQTCEVVSGGTGTMGEAHVTVMVACEANAMVVRVGAGAAALNTNATEIFIDEYRPMGGAPVRTFAIPASSAAGAARLTVAGSDVHQGYLSRSGNGRLLTFTGFDADVGLANVSGTAASETPRVIGQLDLAGTFTLPVRLSDAYDRDQVRAASTVDGTGYWLSGRGGGIRHALPAENTTVSTAISTGVTDTRFVSLFDGRVYFSLGIPPSPNPQGYNQGVLTFPTEQPTAAVAPNQLPSFSTTFNSSGFALLDERPEVAGVDTAYVSINLNQNASQGGTPDTLRLEKWTFDGVSWSKVSSFVPTFAVAGTTTVRIATHGVSAVRTPRGVRVYVTTYQSSGGGAGNLLVSFLDDGSSSTPSVRVVATALANTSFRGVSASPLP</sequence>
<evidence type="ECO:0000256" key="1">
    <source>
        <dbReference type="SAM" id="MobiDB-lite"/>
    </source>
</evidence>
<dbReference type="Proteomes" id="UP000002402">
    <property type="component" value="Chromosome"/>
</dbReference>
<gene>
    <name evidence="2" type="ordered locus">MXAN_6147</name>
</gene>
<dbReference type="HOGENOM" id="CLU_274626_0_0_7"/>
<dbReference type="AlphaFoldDB" id="Q1CZ95"/>
<evidence type="ECO:0000313" key="3">
    <source>
        <dbReference type="Proteomes" id="UP000002402"/>
    </source>
</evidence>
<feature type="region of interest" description="Disordered" evidence="1">
    <location>
        <begin position="1"/>
        <end position="26"/>
    </location>
</feature>
<keyword evidence="3" id="KW-1185">Reference proteome</keyword>
<organism evidence="2 3">
    <name type="scientific">Myxococcus xanthus (strain DK1622)</name>
    <dbReference type="NCBI Taxonomy" id="246197"/>
    <lineage>
        <taxon>Bacteria</taxon>
        <taxon>Pseudomonadati</taxon>
        <taxon>Myxococcota</taxon>
        <taxon>Myxococcia</taxon>
        <taxon>Myxococcales</taxon>
        <taxon>Cystobacterineae</taxon>
        <taxon>Myxococcaceae</taxon>
        <taxon>Myxococcus</taxon>
    </lineage>
</organism>
<accession>Q1CZ95</accession>
<dbReference type="eggNOG" id="COG5492">
    <property type="taxonomic scope" value="Bacteria"/>
</dbReference>
<dbReference type="EnsemblBacteria" id="ABF86137">
    <property type="protein sequence ID" value="ABF86137"/>
    <property type="gene ID" value="MXAN_6147"/>
</dbReference>
<protein>
    <submittedName>
        <fullName evidence="2">Uncharacterized protein</fullName>
    </submittedName>
</protein>
<reference evidence="2 3" key="1">
    <citation type="journal article" date="2006" name="Proc. Natl. Acad. Sci. U.S.A.">
        <title>Evolution of sensory complexity recorded in a myxobacterial genome.</title>
        <authorList>
            <person name="Goldman B.S."/>
            <person name="Nierman W.C."/>
            <person name="Kaiser D."/>
            <person name="Slater S.C."/>
            <person name="Durkin A.S."/>
            <person name="Eisen J.A."/>
            <person name="Ronning C.M."/>
            <person name="Barbazuk W.B."/>
            <person name="Blanchard M."/>
            <person name="Field C."/>
            <person name="Halling C."/>
            <person name="Hinkle G."/>
            <person name="Iartchuk O."/>
            <person name="Kim H.S."/>
            <person name="Mackenzie C."/>
            <person name="Madupu R."/>
            <person name="Miller N."/>
            <person name="Shvartsbeyn A."/>
            <person name="Sullivan S.A."/>
            <person name="Vaudin M."/>
            <person name="Wiegand R."/>
            <person name="Kaplan H.B."/>
        </authorList>
    </citation>
    <scope>NUCLEOTIDE SEQUENCE [LARGE SCALE GENOMIC DNA]</scope>
    <source>
        <strain evidence="3">DK1622</strain>
    </source>
</reference>
<dbReference type="EMBL" id="CP000113">
    <property type="protein sequence ID" value="ABF86137.1"/>
    <property type="molecule type" value="Genomic_DNA"/>
</dbReference>
<evidence type="ECO:0000313" key="2">
    <source>
        <dbReference type="EMBL" id="ABF86137.1"/>
    </source>
</evidence>
<feature type="region of interest" description="Disordered" evidence="1">
    <location>
        <begin position="49"/>
        <end position="69"/>
    </location>
</feature>